<dbReference type="Pfam" id="PF13676">
    <property type="entry name" value="TIR_2"/>
    <property type="match status" value="1"/>
</dbReference>
<evidence type="ECO:0000313" key="3">
    <source>
        <dbReference type="EMBL" id="MDQ0462934.1"/>
    </source>
</evidence>
<dbReference type="SUPFAM" id="SSF48452">
    <property type="entry name" value="TPR-like"/>
    <property type="match status" value="1"/>
</dbReference>
<keyword evidence="1" id="KW-1133">Transmembrane helix</keyword>
<dbReference type="InterPro" id="IPR035897">
    <property type="entry name" value="Toll_tir_struct_dom_sf"/>
</dbReference>
<dbReference type="Proteomes" id="UP001228905">
    <property type="component" value="Unassembled WGS sequence"/>
</dbReference>
<sequence>MLDQGPVARRYTAFISYSRHDSAFASRIHRRLESYVLPRRLMASPTSRRDIPRKLSPIFRDKDELPAAENLSDAVRAALLQSDTLVVICSPAAARSLWVAREIEVFRELHPTRPILAALIDGEPAQAFPPPLTPGDSEPLAADFRRGGDGNRLALLKLAAGITGVELDDLVQRDAQSRVARVMAVTAVSVAGMLAMSIATTLAVQSRMDAERQRAKAERLVDFMLTDLRSEMEKMGRLGAQTEVDRLAFEYYSDQDLRKLGPASLDRRARALHLLGRDDQDAGRFDAATAKFREAWKISDQLVRNDPGNSDRLLTYASIQSSLGEIALKRGDRSGAQKWFAAYHVSADRLLKLRPNDPKVLRELAFAKGSVCVLEHRTEPKAGVADCLEALRLMEKAVSLSGAPGKFAAELANRHAWLADTYREVGDRDSARRHRGAEEEILSVALKADPDDMTLNLHWSALQRAYAILDYDAGRYRSALDRLMKARATLERMTRIEPTNVMWQSRLRQSDQDLAFIRSRLN</sequence>
<keyword evidence="4" id="KW-1185">Reference proteome</keyword>
<name>A0ABU0ILU2_9CAUL</name>
<dbReference type="RefSeq" id="WP_307345977.1">
    <property type="nucleotide sequence ID" value="NZ_JAUSVS010000001.1"/>
</dbReference>
<protein>
    <submittedName>
        <fullName evidence="3">Tetratricopeptide (TPR) repeat protein</fullName>
    </submittedName>
</protein>
<evidence type="ECO:0000313" key="4">
    <source>
        <dbReference type="Proteomes" id="UP001228905"/>
    </source>
</evidence>
<feature type="transmembrane region" description="Helical" evidence="1">
    <location>
        <begin position="182"/>
        <end position="204"/>
    </location>
</feature>
<reference evidence="3 4" key="1">
    <citation type="submission" date="2023-07" db="EMBL/GenBank/DDBJ databases">
        <title>Genomic Encyclopedia of Type Strains, Phase IV (KMG-IV): sequencing the most valuable type-strain genomes for metagenomic binning, comparative biology and taxonomic classification.</title>
        <authorList>
            <person name="Goeker M."/>
        </authorList>
    </citation>
    <scope>NUCLEOTIDE SEQUENCE [LARGE SCALE GENOMIC DNA]</scope>
    <source>
        <strain evidence="3 4">DSM 18695</strain>
    </source>
</reference>
<keyword evidence="1" id="KW-0812">Transmembrane</keyword>
<gene>
    <name evidence="3" type="ORF">QO010_000682</name>
</gene>
<evidence type="ECO:0000256" key="1">
    <source>
        <dbReference type="SAM" id="Phobius"/>
    </source>
</evidence>
<dbReference type="InterPro" id="IPR011990">
    <property type="entry name" value="TPR-like_helical_dom_sf"/>
</dbReference>
<evidence type="ECO:0000259" key="2">
    <source>
        <dbReference type="Pfam" id="PF13676"/>
    </source>
</evidence>
<dbReference type="Gene3D" id="1.25.40.10">
    <property type="entry name" value="Tetratricopeptide repeat domain"/>
    <property type="match status" value="2"/>
</dbReference>
<proteinExistence type="predicted"/>
<keyword evidence="1" id="KW-0472">Membrane</keyword>
<feature type="domain" description="TIR" evidence="2">
    <location>
        <begin position="14"/>
        <end position="147"/>
    </location>
</feature>
<organism evidence="3 4">
    <name type="scientific">Caulobacter ginsengisoli</name>
    <dbReference type="NCBI Taxonomy" id="400775"/>
    <lineage>
        <taxon>Bacteria</taxon>
        <taxon>Pseudomonadati</taxon>
        <taxon>Pseudomonadota</taxon>
        <taxon>Alphaproteobacteria</taxon>
        <taxon>Caulobacterales</taxon>
        <taxon>Caulobacteraceae</taxon>
        <taxon>Caulobacter</taxon>
    </lineage>
</organism>
<dbReference type="EMBL" id="JAUSVS010000001">
    <property type="protein sequence ID" value="MDQ0462934.1"/>
    <property type="molecule type" value="Genomic_DNA"/>
</dbReference>
<comment type="caution">
    <text evidence="3">The sequence shown here is derived from an EMBL/GenBank/DDBJ whole genome shotgun (WGS) entry which is preliminary data.</text>
</comment>
<dbReference type="SUPFAM" id="SSF52200">
    <property type="entry name" value="Toll/Interleukin receptor TIR domain"/>
    <property type="match status" value="1"/>
</dbReference>
<dbReference type="Gene3D" id="3.40.50.10140">
    <property type="entry name" value="Toll/interleukin-1 receptor homology (TIR) domain"/>
    <property type="match status" value="1"/>
</dbReference>
<dbReference type="InterPro" id="IPR000157">
    <property type="entry name" value="TIR_dom"/>
</dbReference>
<accession>A0ABU0ILU2</accession>